<reference evidence="3 4" key="1">
    <citation type="submission" date="2024-09" db="EMBL/GenBank/DDBJ databases">
        <authorList>
            <person name="Sun Q."/>
            <person name="Mori K."/>
        </authorList>
    </citation>
    <scope>NUCLEOTIDE SEQUENCE [LARGE SCALE GENOMIC DNA]</scope>
    <source>
        <strain evidence="3 4">CCM 7659</strain>
    </source>
</reference>
<dbReference type="GO" id="GO:0016787">
    <property type="term" value="F:hydrolase activity"/>
    <property type="evidence" value="ECO:0007669"/>
    <property type="project" value="UniProtKB-KW"/>
</dbReference>
<keyword evidence="4" id="KW-1185">Reference proteome</keyword>
<dbReference type="Proteomes" id="UP001589700">
    <property type="component" value="Unassembled WGS sequence"/>
</dbReference>
<gene>
    <name evidence="3" type="ORF">ACFFVD_06410</name>
</gene>
<dbReference type="Pfam" id="PF00561">
    <property type="entry name" value="Abhydrolase_1"/>
    <property type="match status" value="1"/>
</dbReference>
<accession>A0ABV5JPV8</accession>
<dbReference type="Gene3D" id="3.40.50.1820">
    <property type="entry name" value="alpha/beta hydrolase"/>
    <property type="match status" value="1"/>
</dbReference>
<evidence type="ECO:0000313" key="3">
    <source>
        <dbReference type="EMBL" id="MFB9259432.1"/>
    </source>
</evidence>
<feature type="domain" description="Peptidase S33 tripeptidyl aminopeptidase-like C-terminal" evidence="2">
    <location>
        <begin position="449"/>
        <end position="529"/>
    </location>
</feature>
<evidence type="ECO:0000259" key="1">
    <source>
        <dbReference type="Pfam" id="PF00561"/>
    </source>
</evidence>
<comment type="caution">
    <text evidence="3">The sequence shown here is derived from an EMBL/GenBank/DDBJ whole genome shotgun (WGS) entry which is preliminary data.</text>
</comment>
<sequence>MASRAAAFNLFRSGDSYRRSFAVGVSTVLAAAGVVVVVGSSPTAPTATAAPTWGPCPETVTTPGAVCTAVTVPQDYSQPDGETIDVTVSKLPARDPGARRGVLFGNAGGPGGDTLTYFDDSGLFTWPEEMRDEWDLIGVQPRGLAHAGPLHCEPFPVDPVTIATNGGAAHRAGCEAASGDDWRHLTTENTARDWELVRQALGEERISIHGLSYGTLLGSTYATLFPQHTDKMVLDSGANPDWMWNEVLYQQNEPYKQRVHAMFGWIADNDDVYGLGDTPLKVYQRWTEQVLAETGTTATLAPPPAQVGDVPAEWQALAQQWIDGTTLTGPARVQLEGLARQLATPGAVQANSPTLAATRGLAPQSAGWPMVAEALRDGEPVGLGAGGGDPQLPDVPEEAMVALNMQSAVLCNENKIAPRPLDYPGFLWTQFVTGDIFDAVGLMFSSGAACAGAAPVTTPIGLNGDALDTPPLLINSVGDPQTPLAGAHALARQMGAHVITVDGGDHGQVAKGNTVVDDAVVEYLRTGHTGVTHAPAPPMPVAE</sequence>
<dbReference type="Pfam" id="PF08386">
    <property type="entry name" value="Abhydrolase_4"/>
    <property type="match status" value="1"/>
</dbReference>
<feature type="domain" description="AB hydrolase-1" evidence="1">
    <location>
        <begin position="132"/>
        <end position="252"/>
    </location>
</feature>
<protein>
    <submittedName>
        <fullName evidence="3">Alpha/beta hydrolase</fullName>
    </submittedName>
</protein>
<dbReference type="SUPFAM" id="SSF53474">
    <property type="entry name" value="alpha/beta-Hydrolases"/>
    <property type="match status" value="2"/>
</dbReference>
<dbReference type="InterPro" id="IPR000073">
    <property type="entry name" value="AB_hydrolase_1"/>
</dbReference>
<keyword evidence="3" id="KW-0378">Hydrolase</keyword>
<dbReference type="InterPro" id="IPR013595">
    <property type="entry name" value="Pept_S33_TAP-like_C"/>
</dbReference>
<proteinExistence type="predicted"/>
<dbReference type="EMBL" id="JBHMDY010000004">
    <property type="protein sequence ID" value="MFB9259432.1"/>
    <property type="molecule type" value="Genomic_DNA"/>
</dbReference>
<evidence type="ECO:0000259" key="2">
    <source>
        <dbReference type="Pfam" id="PF08386"/>
    </source>
</evidence>
<organism evidence="3 4">
    <name type="scientific">Dietzia aerolata</name>
    <dbReference type="NCBI Taxonomy" id="595984"/>
    <lineage>
        <taxon>Bacteria</taxon>
        <taxon>Bacillati</taxon>
        <taxon>Actinomycetota</taxon>
        <taxon>Actinomycetes</taxon>
        <taxon>Mycobacteriales</taxon>
        <taxon>Dietziaceae</taxon>
        <taxon>Dietzia</taxon>
    </lineage>
</organism>
<name>A0ABV5JPV8_9ACTN</name>
<evidence type="ECO:0000313" key="4">
    <source>
        <dbReference type="Proteomes" id="UP001589700"/>
    </source>
</evidence>
<dbReference type="InterPro" id="IPR029058">
    <property type="entry name" value="AB_hydrolase_fold"/>
</dbReference>
<dbReference type="RefSeq" id="WP_380023193.1">
    <property type="nucleotide sequence ID" value="NZ_JBHMDY010000004.1"/>
</dbReference>